<name>A0ABN9ZDH7_PIPNA</name>
<keyword evidence="2" id="KW-1185">Reference proteome</keyword>
<dbReference type="EMBL" id="OY882871">
    <property type="protein sequence ID" value="CAK6436385.1"/>
    <property type="molecule type" value="Genomic_DNA"/>
</dbReference>
<evidence type="ECO:0000313" key="2">
    <source>
        <dbReference type="Proteomes" id="UP001314169"/>
    </source>
</evidence>
<reference evidence="1" key="1">
    <citation type="submission" date="2023-12" db="EMBL/GenBank/DDBJ databases">
        <authorList>
            <person name="Brown T."/>
        </authorList>
    </citation>
    <scope>NUCLEOTIDE SEQUENCE</scope>
</reference>
<sequence>MGELSFVSPMHSLCWRKCRDPAPPSRHHCGLSAAKMEKHVPYRLFSASTVPPRTIPCAVITLLQGLGWGRVVGLFFKGTYCSHFNLRLRALVRVNICGLSILCVSAYSSTPSGRGGQNVLTISCC</sequence>
<evidence type="ECO:0000313" key="1">
    <source>
        <dbReference type="EMBL" id="CAK6436385.1"/>
    </source>
</evidence>
<proteinExistence type="predicted"/>
<protein>
    <submittedName>
        <fullName evidence="1">Uncharacterized protein</fullName>
    </submittedName>
</protein>
<gene>
    <name evidence="1" type="ORF">MPIPNATIZW_LOCUS4691</name>
</gene>
<organism evidence="1 2">
    <name type="scientific">Pipistrellus nathusii</name>
    <name type="common">Nathusius' pipistrelle</name>
    <dbReference type="NCBI Taxonomy" id="59473"/>
    <lineage>
        <taxon>Eukaryota</taxon>
        <taxon>Metazoa</taxon>
        <taxon>Chordata</taxon>
        <taxon>Craniata</taxon>
        <taxon>Vertebrata</taxon>
        <taxon>Euteleostomi</taxon>
        <taxon>Mammalia</taxon>
        <taxon>Eutheria</taxon>
        <taxon>Laurasiatheria</taxon>
        <taxon>Chiroptera</taxon>
        <taxon>Yangochiroptera</taxon>
        <taxon>Vespertilionidae</taxon>
        <taxon>Pipistrellus</taxon>
    </lineage>
</organism>
<accession>A0ABN9ZDH7</accession>
<dbReference type="Proteomes" id="UP001314169">
    <property type="component" value="Chromosome 14"/>
</dbReference>